<dbReference type="EC" id="1.1.1.-" evidence="6"/>
<accession>A0AAP9NQC2</accession>
<dbReference type="PANTHER" id="PTHR21089">
    <property type="entry name" value="SHIKIMATE DEHYDROGENASE"/>
    <property type="match status" value="1"/>
</dbReference>
<dbReference type="CDD" id="cd01065">
    <property type="entry name" value="NAD_bind_Shikimate_DH"/>
    <property type="match status" value="1"/>
</dbReference>
<evidence type="ECO:0000256" key="3">
    <source>
        <dbReference type="ARBA" id="ARBA00023002"/>
    </source>
</evidence>
<dbReference type="InterPro" id="IPR046346">
    <property type="entry name" value="Aminoacid_DH-like_N_sf"/>
</dbReference>
<feature type="domain" description="Shikimate dehydrogenase substrate binding N-terminal" evidence="5">
    <location>
        <begin position="6"/>
        <end position="91"/>
    </location>
</feature>
<evidence type="ECO:0000256" key="1">
    <source>
        <dbReference type="ARBA" id="ARBA00004871"/>
    </source>
</evidence>
<dbReference type="InterPro" id="IPR036291">
    <property type="entry name" value="NAD(P)-bd_dom_sf"/>
</dbReference>
<keyword evidence="3 6" id="KW-0560">Oxidoreductase</keyword>
<sequence>MIKLGLVGEGIAKSQSPDLHERLGESLGVPVRYDLVDSLGVTGFDFPSAIQALRSEGYRGTNVTFPFKERAAQLADIRGEGVRRVGTANTLLFDERGLRAENTDYTGFISAYRHSFGDQPAGEVLLIGAGGVGRAVACALGELAVSHINILEHDTARAESLSRDLNAMGIKATCITPEQAQRELPHWQGVVNCSPIGHINHPGCPIDTAGLSSQHWVFDAVYIPAHTELLNAAHQADAKTLSGVDLFVFQGVDAFRFFTADCIASEQIDPHVIPLRTHYIEQLVSSSAQFVT</sequence>
<dbReference type="EMBL" id="CP054580">
    <property type="protein sequence ID" value="QKS26125.1"/>
    <property type="molecule type" value="Genomic_DNA"/>
</dbReference>
<dbReference type="Gene3D" id="3.40.50.720">
    <property type="entry name" value="NAD(P)-binding Rossmann-like Domain"/>
    <property type="match status" value="1"/>
</dbReference>
<dbReference type="SUPFAM" id="SSF53223">
    <property type="entry name" value="Aminoacid dehydrogenase-like, N-terminal domain"/>
    <property type="match status" value="1"/>
</dbReference>
<dbReference type="InterPro" id="IPR013708">
    <property type="entry name" value="Shikimate_DH-bd_N"/>
</dbReference>
<protein>
    <submittedName>
        <fullName evidence="6">Quinate/shikimate dehydrogenase (NAD(+))</fullName>
        <ecNumber evidence="6">1.1.1.-</ecNumber>
    </submittedName>
</protein>
<dbReference type="GO" id="GO:0004764">
    <property type="term" value="F:shikimate 3-dehydrogenase (NADP+) activity"/>
    <property type="evidence" value="ECO:0007669"/>
    <property type="project" value="InterPro"/>
</dbReference>
<dbReference type="GO" id="GO:0019632">
    <property type="term" value="P:shikimate metabolic process"/>
    <property type="evidence" value="ECO:0007669"/>
    <property type="project" value="TreeGrafter"/>
</dbReference>
<comment type="pathway">
    <text evidence="1">Metabolic intermediate biosynthesis; chorismate biosynthesis; chorismate from D-erythrose 4-phosphate and phosphoenolpyruvate: step 4/7.</text>
</comment>
<dbReference type="PANTHER" id="PTHR21089:SF1">
    <property type="entry name" value="BIFUNCTIONAL 3-DEHYDROQUINATE DEHYDRATASE_SHIKIMATE DEHYDROGENASE, CHLOROPLASTIC"/>
    <property type="match status" value="1"/>
</dbReference>
<evidence type="ECO:0000256" key="2">
    <source>
        <dbReference type="ARBA" id="ARBA00022857"/>
    </source>
</evidence>
<reference evidence="6 7" key="1">
    <citation type="submission" date="2019-12" db="EMBL/GenBank/DDBJ databases">
        <title>Genome sequencing and assembly of endphytes of Porphyra tenera.</title>
        <authorList>
            <person name="Park J.M."/>
            <person name="Shin R."/>
            <person name="Jo S.H."/>
        </authorList>
    </citation>
    <scope>NUCLEOTIDE SEQUENCE [LARGE SCALE GENOMIC DNA]</scope>
    <source>
        <strain evidence="6 7">GPM3</strain>
    </source>
</reference>
<dbReference type="GO" id="GO:0050661">
    <property type="term" value="F:NADP binding"/>
    <property type="evidence" value="ECO:0007669"/>
    <property type="project" value="TreeGrafter"/>
</dbReference>
<evidence type="ECO:0000313" key="7">
    <source>
        <dbReference type="Proteomes" id="UP000509761"/>
    </source>
</evidence>
<gene>
    <name evidence="6" type="ORF">FX987_03922</name>
</gene>
<evidence type="ECO:0000256" key="4">
    <source>
        <dbReference type="ARBA" id="ARBA00023141"/>
    </source>
</evidence>
<keyword evidence="4" id="KW-0057">Aromatic amino acid biosynthesis</keyword>
<proteinExistence type="predicted"/>
<keyword evidence="7" id="KW-1185">Reference proteome</keyword>
<dbReference type="GO" id="GO:0009073">
    <property type="term" value="P:aromatic amino acid family biosynthetic process"/>
    <property type="evidence" value="ECO:0007669"/>
    <property type="project" value="UniProtKB-KW"/>
</dbReference>
<dbReference type="RefSeq" id="WP_022521149.1">
    <property type="nucleotide sequence ID" value="NZ_CP054580.1"/>
</dbReference>
<dbReference type="InterPro" id="IPR022893">
    <property type="entry name" value="Shikimate_DH_fam"/>
</dbReference>
<dbReference type="Proteomes" id="UP000509761">
    <property type="component" value="Chromosome"/>
</dbReference>
<dbReference type="AlphaFoldDB" id="A0AAP9NQC2"/>
<keyword evidence="4" id="KW-0028">Amino-acid biosynthesis</keyword>
<dbReference type="GO" id="GO:0009423">
    <property type="term" value="P:chorismate biosynthetic process"/>
    <property type="evidence" value="ECO:0007669"/>
    <property type="project" value="TreeGrafter"/>
</dbReference>
<organism evidence="6 7">
    <name type="scientific">Vreelandella titanicae</name>
    <dbReference type="NCBI Taxonomy" id="664683"/>
    <lineage>
        <taxon>Bacteria</taxon>
        <taxon>Pseudomonadati</taxon>
        <taxon>Pseudomonadota</taxon>
        <taxon>Gammaproteobacteria</taxon>
        <taxon>Oceanospirillales</taxon>
        <taxon>Halomonadaceae</taxon>
        <taxon>Vreelandella</taxon>
    </lineage>
</organism>
<dbReference type="GO" id="GO:0005829">
    <property type="term" value="C:cytosol"/>
    <property type="evidence" value="ECO:0007669"/>
    <property type="project" value="TreeGrafter"/>
</dbReference>
<evidence type="ECO:0000313" key="6">
    <source>
        <dbReference type="EMBL" id="QKS26125.1"/>
    </source>
</evidence>
<dbReference type="Gene3D" id="3.40.50.10860">
    <property type="entry name" value="Leucine Dehydrogenase, chain A, domain 1"/>
    <property type="match status" value="1"/>
</dbReference>
<evidence type="ECO:0000259" key="5">
    <source>
        <dbReference type="Pfam" id="PF08501"/>
    </source>
</evidence>
<dbReference type="SUPFAM" id="SSF51735">
    <property type="entry name" value="NAD(P)-binding Rossmann-fold domains"/>
    <property type="match status" value="1"/>
</dbReference>
<name>A0AAP9NQC2_9GAMM</name>
<dbReference type="Pfam" id="PF08501">
    <property type="entry name" value="Shikimate_dh_N"/>
    <property type="match status" value="1"/>
</dbReference>
<keyword evidence="2" id="KW-0521">NADP</keyword>